<keyword evidence="2" id="KW-0964">Secreted</keyword>
<evidence type="ECO:0000256" key="3">
    <source>
        <dbReference type="ARBA" id="ARBA00022729"/>
    </source>
</evidence>
<name>A0A381W1P0_9ZZZZ</name>
<dbReference type="GO" id="GO:0016787">
    <property type="term" value="F:hydrolase activity"/>
    <property type="evidence" value="ECO:0007669"/>
    <property type="project" value="UniProtKB-KW"/>
</dbReference>
<keyword evidence="4" id="KW-0378">Hydrolase</keyword>
<feature type="domain" description="Lipase-like C-terminal" evidence="6">
    <location>
        <begin position="9"/>
        <end position="326"/>
    </location>
</feature>
<dbReference type="PANTHER" id="PTHR34043:SF3">
    <property type="entry name" value="ALPHA_BETA-HYDROLASES SUPERFAMILY PROTEIN"/>
    <property type="match status" value="1"/>
</dbReference>
<dbReference type="EMBL" id="UINC01010284">
    <property type="protein sequence ID" value="SVA45813.1"/>
    <property type="molecule type" value="Genomic_DNA"/>
</dbReference>
<evidence type="ECO:0000256" key="5">
    <source>
        <dbReference type="ARBA" id="ARBA00023098"/>
    </source>
</evidence>
<dbReference type="PANTHER" id="PTHR34043">
    <property type="entry name" value="ALPHA/BETA-HYDROLASES SUPERFAMILY PROTEIN"/>
    <property type="match status" value="1"/>
</dbReference>
<dbReference type="SUPFAM" id="SSF53474">
    <property type="entry name" value="alpha/beta-Hydrolases"/>
    <property type="match status" value="1"/>
</dbReference>
<dbReference type="InterPro" id="IPR056304">
    <property type="entry name" value="Lip-like_C"/>
</dbReference>
<organism evidence="7">
    <name type="scientific">marine metagenome</name>
    <dbReference type="NCBI Taxonomy" id="408172"/>
    <lineage>
        <taxon>unclassified sequences</taxon>
        <taxon>metagenomes</taxon>
        <taxon>ecological metagenomes</taxon>
    </lineage>
</organism>
<dbReference type="GO" id="GO:0006629">
    <property type="term" value="P:lipid metabolic process"/>
    <property type="evidence" value="ECO:0007669"/>
    <property type="project" value="UniProtKB-KW"/>
</dbReference>
<accession>A0A381W1P0</accession>
<gene>
    <name evidence="7" type="ORF">METZ01_LOCUS98667</name>
</gene>
<evidence type="ECO:0000259" key="6">
    <source>
        <dbReference type="Pfam" id="PF24708"/>
    </source>
</evidence>
<comment type="subcellular location">
    <subcellularLocation>
        <location evidence="1">Secreted</location>
    </subcellularLocation>
</comment>
<protein>
    <recommendedName>
        <fullName evidence="6">Lipase-like C-terminal domain-containing protein</fullName>
    </recommendedName>
</protein>
<evidence type="ECO:0000256" key="2">
    <source>
        <dbReference type="ARBA" id="ARBA00022525"/>
    </source>
</evidence>
<dbReference type="GO" id="GO:0005576">
    <property type="term" value="C:extracellular region"/>
    <property type="evidence" value="ECO:0007669"/>
    <property type="project" value="UniProtKB-SubCell"/>
</dbReference>
<dbReference type="Pfam" id="PF24708">
    <property type="entry name" value="Lip_C"/>
    <property type="match status" value="1"/>
</dbReference>
<reference evidence="7" key="1">
    <citation type="submission" date="2018-05" db="EMBL/GenBank/DDBJ databases">
        <authorList>
            <person name="Lanie J.A."/>
            <person name="Ng W.-L."/>
            <person name="Kazmierczak K.M."/>
            <person name="Andrzejewski T.M."/>
            <person name="Davidsen T.M."/>
            <person name="Wayne K.J."/>
            <person name="Tettelin H."/>
            <person name="Glass J.I."/>
            <person name="Rusch D."/>
            <person name="Podicherti R."/>
            <person name="Tsui H.-C.T."/>
            <person name="Winkler M.E."/>
        </authorList>
    </citation>
    <scope>NUCLEOTIDE SEQUENCE</scope>
</reference>
<keyword evidence="3" id="KW-0732">Signal</keyword>
<dbReference type="InterPro" id="IPR029058">
    <property type="entry name" value="AB_hydrolase_fold"/>
</dbReference>
<evidence type="ECO:0000313" key="7">
    <source>
        <dbReference type="EMBL" id="SVA45813.1"/>
    </source>
</evidence>
<keyword evidence="5" id="KW-0443">Lipid metabolism</keyword>
<proteinExistence type="predicted"/>
<dbReference type="Gene3D" id="3.40.50.1820">
    <property type="entry name" value="alpha/beta hydrolase"/>
    <property type="match status" value="1"/>
</dbReference>
<evidence type="ECO:0000256" key="4">
    <source>
        <dbReference type="ARBA" id="ARBA00022801"/>
    </source>
</evidence>
<dbReference type="AlphaFoldDB" id="A0A381W1P0"/>
<evidence type="ECO:0000256" key="1">
    <source>
        <dbReference type="ARBA" id="ARBA00004613"/>
    </source>
</evidence>
<sequence length="391" mass="44093">MTGIILARNNCPIVLVHGLFGWGMDEMGGYRYWGGTRDLELILKEAGYTVYTVSVGPISSNWDRAVEVYYQLKGGQLDYGLAHSKAYGIIQKSERKIYSGLYPEWDSDHPVHLIGHSMGGQTIRMLQYLLANEIYSDNKEKILEESKLLGKANEGWIISITSIATPHNGSTLVDIVPKIFPFVQYFVGLAGVVGTDFYDFDLEQWKFSRKNGETWTNYVQRMREHPAWETKNIGSWDVSIDGAAELNGFLTSSPDVFYFSYIFSATHKDSATGYYVPNQDVFLLIRSRARLMGSKVIFLSDGTETDSTWWENDGIVNVCSMAGPTTGSNGPDPITPYVKGDPLIQGQWYMFDPIKMDHYQSVGHMVYGEQRVKIDSLYLNHAELLYTLPAP</sequence>